<dbReference type="RefSeq" id="WP_378612260.1">
    <property type="nucleotide sequence ID" value="NZ_JBHSAX010000009.1"/>
</dbReference>
<evidence type="ECO:0000256" key="1">
    <source>
        <dbReference type="ARBA" id="ARBA00010641"/>
    </source>
</evidence>
<dbReference type="PANTHER" id="PTHR43133:SF58">
    <property type="entry name" value="ECF RNA POLYMERASE SIGMA FACTOR SIGD"/>
    <property type="match status" value="1"/>
</dbReference>
<evidence type="ECO:0000256" key="4">
    <source>
        <dbReference type="ARBA" id="ARBA00023125"/>
    </source>
</evidence>
<keyword evidence="5" id="KW-0804">Transcription</keyword>
<dbReference type="PANTHER" id="PTHR43133">
    <property type="entry name" value="RNA POLYMERASE ECF-TYPE SIGMA FACTO"/>
    <property type="match status" value="1"/>
</dbReference>
<evidence type="ECO:0000256" key="5">
    <source>
        <dbReference type="ARBA" id="ARBA00023163"/>
    </source>
</evidence>
<feature type="domain" description="RNA polymerase sigma-70 region 2" evidence="6">
    <location>
        <begin position="24"/>
        <end position="89"/>
    </location>
</feature>
<keyword evidence="9" id="KW-1185">Reference proteome</keyword>
<dbReference type="SUPFAM" id="SSF88659">
    <property type="entry name" value="Sigma3 and sigma4 domains of RNA polymerase sigma factors"/>
    <property type="match status" value="1"/>
</dbReference>
<comment type="similarity">
    <text evidence="1">Belongs to the sigma-70 factor family. ECF subfamily.</text>
</comment>
<dbReference type="InterPro" id="IPR013325">
    <property type="entry name" value="RNA_pol_sigma_r2"/>
</dbReference>
<dbReference type="InterPro" id="IPR007627">
    <property type="entry name" value="RNA_pol_sigma70_r2"/>
</dbReference>
<evidence type="ECO:0000259" key="6">
    <source>
        <dbReference type="Pfam" id="PF04542"/>
    </source>
</evidence>
<dbReference type="InterPro" id="IPR013324">
    <property type="entry name" value="RNA_pol_sigma_r3/r4-like"/>
</dbReference>
<gene>
    <name evidence="8" type="ORF">ACFO0B_10890</name>
</gene>
<dbReference type="Proteomes" id="UP001595696">
    <property type="component" value="Unassembled WGS sequence"/>
</dbReference>
<keyword evidence="4" id="KW-0238">DNA-binding</keyword>
<dbReference type="InterPro" id="IPR013249">
    <property type="entry name" value="RNA_pol_sigma70_r4_t2"/>
</dbReference>
<evidence type="ECO:0000313" key="9">
    <source>
        <dbReference type="Proteomes" id="UP001595696"/>
    </source>
</evidence>
<dbReference type="InterPro" id="IPR039425">
    <property type="entry name" value="RNA_pol_sigma-70-like"/>
</dbReference>
<keyword evidence="3" id="KW-0731">Sigma factor</keyword>
<name>A0ABV8DQX6_9NOCA</name>
<comment type="caution">
    <text evidence="8">The sequence shown here is derived from an EMBL/GenBank/DDBJ whole genome shotgun (WGS) entry which is preliminary data.</text>
</comment>
<keyword evidence="2" id="KW-0805">Transcription regulation</keyword>
<accession>A0ABV8DQX6</accession>
<dbReference type="Pfam" id="PF04542">
    <property type="entry name" value="Sigma70_r2"/>
    <property type="match status" value="1"/>
</dbReference>
<organism evidence="8 9">
    <name type="scientific">Nocardia jiangsuensis</name>
    <dbReference type="NCBI Taxonomy" id="1691563"/>
    <lineage>
        <taxon>Bacteria</taxon>
        <taxon>Bacillati</taxon>
        <taxon>Actinomycetota</taxon>
        <taxon>Actinomycetes</taxon>
        <taxon>Mycobacteriales</taxon>
        <taxon>Nocardiaceae</taxon>
        <taxon>Nocardia</taxon>
    </lineage>
</organism>
<protein>
    <submittedName>
        <fullName evidence="8">Sigma factor-like helix-turn-helix DNA-binding protein</fullName>
    </submittedName>
</protein>
<dbReference type="Gene3D" id="1.10.10.10">
    <property type="entry name" value="Winged helix-like DNA-binding domain superfamily/Winged helix DNA-binding domain"/>
    <property type="match status" value="1"/>
</dbReference>
<dbReference type="EMBL" id="JBHSAX010000009">
    <property type="protein sequence ID" value="MFC3962491.1"/>
    <property type="molecule type" value="Genomic_DNA"/>
</dbReference>
<evidence type="ECO:0000256" key="2">
    <source>
        <dbReference type="ARBA" id="ARBA00023015"/>
    </source>
</evidence>
<evidence type="ECO:0000313" key="8">
    <source>
        <dbReference type="EMBL" id="MFC3962491.1"/>
    </source>
</evidence>
<sequence>MDGGNSALHRAAAGGDGAALGTLLDQVKPFVTRYCRARLGTGPADAVATGICAELLTALPRFSESGGSFLAFAYRMTSRTVAEVLRRRGTRSPEPLGELPESQREVLVLRLVLGLSADETASALHTTTGAVRVTQHRALDTLRTTLAA</sequence>
<dbReference type="Gene3D" id="1.10.1740.10">
    <property type="match status" value="1"/>
</dbReference>
<feature type="domain" description="RNA polymerase sigma factor 70 region 4 type 2" evidence="7">
    <location>
        <begin position="96"/>
        <end position="141"/>
    </location>
</feature>
<reference evidence="9" key="1">
    <citation type="journal article" date="2019" name="Int. J. Syst. Evol. Microbiol.">
        <title>The Global Catalogue of Microorganisms (GCM) 10K type strain sequencing project: providing services to taxonomists for standard genome sequencing and annotation.</title>
        <authorList>
            <consortium name="The Broad Institute Genomics Platform"/>
            <consortium name="The Broad Institute Genome Sequencing Center for Infectious Disease"/>
            <person name="Wu L."/>
            <person name="Ma J."/>
        </authorList>
    </citation>
    <scope>NUCLEOTIDE SEQUENCE [LARGE SCALE GENOMIC DNA]</scope>
    <source>
        <strain evidence="9">CGMCC 4.7330</strain>
    </source>
</reference>
<evidence type="ECO:0000256" key="3">
    <source>
        <dbReference type="ARBA" id="ARBA00023082"/>
    </source>
</evidence>
<evidence type="ECO:0000259" key="7">
    <source>
        <dbReference type="Pfam" id="PF08281"/>
    </source>
</evidence>
<dbReference type="SUPFAM" id="SSF88946">
    <property type="entry name" value="Sigma2 domain of RNA polymerase sigma factors"/>
    <property type="match status" value="1"/>
</dbReference>
<dbReference type="InterPro" id="IPR036388">
    <property type="entry name" value="WH-like_DNA-bd_sf"/>
</dbReference>
<dbReference type="Pfam" id="PF08281">
    <property type="entry name" value="Sigma70_r4_2"/>
    <property type="match status" value="1"/>
</dbReference>
<proteinExistence type="inferred from homology"/>